<evidence type="ECO:0000256" key="1">
    <source>
        <dbReference type="SAM" id="Phobius"/>
    </source>
</evidence>
<feature type="transmembrane region" description="Helical" evidence="1">
    <location>
        <begin position="33"/>
        <end position="54"/>
    </location>
</feature>
<keyword evidence="1" id="KW-0472">Membrane</keyword>
<reference evidence="2" key="1">
    <citation type="submission" date="2020-08" db="EMBL/GenBank/DDBJ databases">
        <title>Plant Genome Project.</title>
        <authorList>
            <person name="Zhang R.-G."/>
        </authorList>
    </citation>
    <scope>NUCLEOTIDE SEQUENCE</scope>
    <source>
        <strain evidence="2">WSP0</strain>
        <tissue evidence="2">Leaf</tissue>
    </source>
</reference>
<sequence>MGDLSSVLEVLKVIVVLPCVCLVYGLKAFIHPFFVELHGLILVSLMAVLVPSLFSFKPQELKGASLELLAKLLLEHARKQCPFLGLWGI</sequence>
<evidence type="ECO:0000313" key="3">
    <source>
        <dbReference type="Proteomes" id="UP000823749"/>
    </source>
</evidence>
<gene>
    <name evidence="2" type="ORF">RHGRI_030526</name>
</gene>
<organism evidence="2 3">
    <name type="scientific">Rhododendron griersonianum</name>
    <dbReference type="NCBI Taxonomy" id="479676"/>
    <lineage>
        <taxon>Eukaryota</taxon>
        <taxon>Viridiplantae</taxon>
        <taxon>Streptophyta</taxon>
        <taxon>Embryophyta</taxon>
        <taxon>Tracheophyta</taxon>
        <taxon>Spermatophyta</taxon>
        <taxon>Magnoliopsida</taxon>
        <taxon>eudicotyledons</taxon>
        <taxon>Gunneridae</taxon>
        <taxon>Pentapetalae</taxon>
        <taxon>asterids</taxon>
        <taxon>Ericales</taxon>
        <taxon>Ericaceae</taxon>
        <taxon>Ericoideae</taxon>
        <taxon>Rhodoreae</taxon>
        <taxon>Rhododendron</taxon>
    </lineage>
</organism>
<proteinExistence type="predicted"/>
<protein>
    <submittedName>
        <fullName evidence="2">Uncharacterized protein</fullName>
    </submittedName>
</protein>
<keyword evidence="1" id="KW-1133">Transmembrane helix</keyword>
<dbReference type="Proteomes" id="UP000823749">
    <property type="component" value="Chromosome 10"/>
</dbReference>
<feature type="transmembrane region" description="Helical" evidence="1">
    <location>
        <begin position="6"/>
        <end position="26"/>
    </location>
</feature>
<keyword evidence="1" id="KW-0812">Transmembrane</keyword>
<evidence type="ECO:0000313" key="2">
    <source>
        <dbReference type="EMBL" id="KAG5530181.1"/>
    </source>
</evidence>
<keyword evidence="3" id="KW-1185">Reference proteome</keyword>
<comment type="caution">
    <text evidence="2">The sequence shown here is derived from an EMBL/GenBank/DDBJ whole genome shotgun (WGS) entry which is preliminary data.</text>
</comment>
<dbReference type="EMBL" id="JACTNZ010000010">
    <property type="protein sequence ID" value="KAG5530181.1"/>
    <property type="molecule type" value="Genomic_DNA"/>
</dbReference>
<dbReference type="AlphaFoldDB" id="A0AAV6INJ3"/>
<name>A0AAV6INJ3_9ERIC</name>
<accession>A0AAV6INJ3</accession>